<protein>
    <submittedName>
        <fullName evidence="2">Uncharacterized protein</fullName>
    </submittedName>
</protein>
<dbReference type="EMBL" id="VSRR010000967">
    <property type="protein sequence ID" value="MPC21346.1"/>
    <property type="molecule type" value="Genomic_DNA"/>
</dbReference>
<organism evidence="2 3">
    <name type="scientific">Portunus trituberculatus</name>
    <name type="common">Swimming crab</name>
    <name type="synonym">Neptunus trituberculatus</name>
    <dbReference type="NCBI Taxonomy" id="210409"/>
    <lineage>
        <taxon>Eukaryota</taxon>
        <taxon>Metazoa</taxon>
        <taxon>Ecdysozoa</taxon>
        <taxon>Arthropoda</taxon>
        <taxon>Crustacea</taxon>
        <taxon>Multicrustacea</taxon>
        <taxon>Malacostraca</taxon>
        <taxon>Eumalacostraca</taxon>
        <taxon>Eucarida</taxon>
        <taxon>Decapoda</taxon>
        <taxon>Pleocyemata</taxon>
        <taxon>Brachyura</taxon>
        <taxon>Eubrachyura</taxon>
        <taxon>Portunoidea</taxon>
        <taxon>Portunidae</taxon>
        <taxon>Portuninae</taxon>
        <taxon>Portunus</taxon>
    </lineage>
</organism>
<evidence type="ECO:0000313" key="2">
    <source>
        <dbReference type="EMBL" id="MPC21346.1"/>
    </source>
</evidence>
<name>A0A5B7DK61_PORTR</name>
<evidence type="ECO:0000313" key="3">
    <source>
        <dbReference type="Proteomes" id="UP000324222"/>
    </source>
</evidence>
<comment type="caution">
    <text evidence="2">The sequence shown here is derived from an EMBL/GenBank/DDBJ whole genome shotgun (WGS) entry which is preliminary data.</text>
</comment>
<gene>
    <name evidence="2" type="ORF">E2C01_014329</name>
</gene>
<evidence type="ECO:0000256" key="1">
    <source>
        <dbReference type="SAM" id="MobiDB-lite"/>
    </source>
</evidence>
<feature type="compositionally biased region" description="Low complexity" evidence="1">
    <location>
        <begin position="23"/>
        <end position="36"/>
    </location>
</feature>
<proteinExistence type="predicted"/>
<dbReference type="Proteomes" id="UP000324222">
    <property type="component" value="Unassembled WGS sequence"/>
</dbReference>
<dbReference type="AlphaFoldDB" id="A0A5B7DK61"/>
<feature type="compositionally biased region" description="Basic residues" evidence="1">
    <location>
        <begin position="48"/>
        <end position="74"/>
    </location>
</feature>
<reference evidence="2 3" key="1">
    <citation type="submission" date="2019-05" db="EMBL/GenBank/DDBJ databases">
        <title>Another draft genome of Portunus trituberculatus and its Hox gene families provides insights of decapod evolution.</title>
        <authorList>
            <person name="Jeong J.-H."/>
            <person name="Song I."/>
            <person name="Kim S."/>
            <person name="Choi T."/>
            <person name="Kim D."/>
            <person name="Ryu S."/>
            <person name="Kim W."/>
        </authorList>
    </citation>
    <scope>NUCLEOTIDE SEQUENCE [LARGE SCALE GENOMIC DNA]</scope>
    <source>
        <tissue evidence="2">Muscle</tissue>
    </source>
</reference>
<keyword evidence="3" id="KW-1185">Reference proteome</keyword>
<sequence>MVPSAQTEEDQEGSYRGVRFKLSSSSSSSSSSSFSSHPPSQPPLHHTGTSRHATHSHQFRHATEHPKRRGDRCR</sequence>
<feature type="region of interest" description="Disordered" evidence="1">
    <location>
        <begin position="1"/>
        <end position="74"/>
    </location>
</feature>
<accession>A0A5B7DK61</accession>